<dbReference type="InterPro" id="IPR013542">
    <property type="entry name" value="QueG_DUF1730"/>
</dbReference>
<accession>A0A7G1HWC3</accession>
<dbReference type="Pfam" id="PF13484">
    <property type="entry name" value="Fer4_16"/>
    <property type="match status" value="1"/>
</dbReference>
<feature type="domain" description="4Fe-4S ferredoxin-type" evidence="9">
    <location>
        <begin position="178"/>
        <end position="209"/>
    </location>
</feature>
<dbReference type="PANTHER" id="PTHR30002">
    <property type="entry name" value="EPOXYQUEUOSINE REDUCTASE"/>
    <property type="match status" value="1"/>
</dbReference>
<evidence type="ECO:0000256" key="8">
    <source>
        <dbReference type="ARBA" id="ARBA00023014"/>
    </source>
</evidence>
<evidence type="ECO:0000256" key="1">
    <source>
        <dbReference type="ARBA" id="ARBA00022485"/>
    </source>
</evidence>
<evidence type="ECO:0000256" key="3">
    <source>
        <dbReference type="ARBA" id="ARBA00022694"/>
    </source>
</evidence>
<dbReference type="NCBIfam" id="TIGR00276">
    <property type="entry name" value="tRNA epoxyqueuosine(34) reductase QueG"/>
    <property type="match status" value="1"/>
</dbReference>
<evidence type="ECO:0000313" key="11">
    <source>
        <dbReference type="Proteomes" id="UP000594042"/>
    </source>
</evidence>
<keyword evidence="2" id="KW-0963">Cytoplasm</keyword>
<evidence type="ECO:0000256" key="7">
    <source>
        <dbReference type="ARBA" id="ARBA00023004"/>
    </source>
</evidence>
<keyword evidence="3" id="KW-0819">tRNA processing</keyword>
<dbReference type="Proteomes" id="UP000594042">
    <property type="component" value="Chromosome"/>
</dbReference>
<evidence type="ECO:0000256" key="4">
    <source>
        <dbReference type="ARBA" id="ARBA00022723"/>
    </source>
</evidence>
<sequence length="315" mass="35800">MDIDLKHYDAAALIKSKAKEIGFAACGIAKAAPVNENVRRHLECWLGEGCQDGMLYMSNHFEKRCDPRLLLEGAQSVISVALNYYPKIRQPDSLPQFAFYAYGVDYHKVVKERLFLLSDFIKTLYPDSHFRCFCDTAPLLEKYWAWKAGIGFIGKNTQLIIPGRGSYFFLGEIVTTVLLPFDNPLNNSCGRCQRCIDSCPTAALSQTTIPSLDARKCLSCQTIENRGEISPDIASKMHNRVYGCDTCQQVCPWNRMAEPSQIPDFVPTEELLGLTYDRLSSLSREEYNRIFKYSAVKRAKYEGLMRNIRILLSKK</sequence>
<dbReference type="SUPFAM" id="SSF46548">
    <property type="entry name" value="alpha-helical ferredoxin"/>
    <property type="match status" value="1"/>
</dbReference>
<keyword evidence="8" id="KW-0411">Iron-sulfur</keyword>
<dbReference type="PROSITE" id="PS51379">
    <property type="entry name" value="4FE4S_FER_2"/>
    <property type="match status" value="1"/>
</dbReference>
<dbReference type="PANTHER" id="PTHR30002:SF4">
    <property type="entry name" value="EPOXYQUEUOSINE REDUCTASE"/>
    <property type="match status" value="1"/>
</dbReference>
<protein>
    <submittedName>
        <fullName evidence="10">tRNA epoxyqueuosine(34) reductase QueG</fullName>
    </submittedName>
</protein>
<dbReference type="AlphaFoldDB" id="A0A7G1HWC3"/>
<dbReference type="KEGG" id="copr:Cop2CBH44_23490"/>
<evidence type="ECO:0000256" key="6">
    <source>
        <dbReference type="ARBA" id="ARBA00023002"/>
    </source>
</evidence>
<gene>
    <name evidence="10" type="ORF">Cop2CBH44_23490</name>
</gene>
<evidence type="ECO:0000313" key="10">
    <source>
        <dbReference type="EMBL" id="BCI63996.1"/>
    </source>
</evidence>
<keyword evidence="4" id="KW-0479">Metal-binding</keyword>
<dbReference type="RefSeq" id="WP_200754880.1">
    <property type="nucleotide sequence ID" value="NZ_AP023322.1"/>
</dbReference>
<reference evidence="11" key="1">
    <citation type="submission" date="2020-07" db="EMBL/GenBank/DDBJ databases">
        <title>Complete genome sequencing of Coprobacter sp. strain 2CBH44.</title>
        <authorList>
            <person name="Sakamoto M."/>
            <person name="Murakami T."/>
            <person name="Mori H."/>
        </authorList>
    </citation>
    <scope>NUCLEOTIDE SEQUENCE [LARGE SCALE GENOMIC DNA]</scope>
    <source>
        <strain evidence="11">2CBH44</strain>
    </source>
</reference>
<dbReference type="GO" id="GO:0008616">
    <property type="term" value="P:tRNA queuosine(34) biosynthetic process"/>
    <property type="evidence" value="ECO:0007669"/>
    <property type="project" value="UniProtKB-KW"/>
</dbReference>
<organism evidence="10 11">
    <name type="scientific">Coprobacter secundus subsp. similis</name>
    <dbReference type="NCBI Taxonomy" id="2751153"/>
    <lineage>
        <taxon>Bacteria</taxon>
        <taxon>Pseudomonadati</taxon>
        <taxon>Bacteroidota</taxon>
        <taxon>Bacteroidia</taxon>
        <taxon>Bacteroidales</taxon>
        <taxon>Barnesiellaceae</taxon>
        <taxon>Coprobacter</taxon>
    </lineage>
</organism>
<keyword evidence="6" id="KW-0560">Oxidoreductase</keyword>
<dbReference type="GO" id="GO:0052693">
    <property type="term" value="F:epoxyqueuosine reductase activity"/>
    <property type="evidence" value="ECO:0007669"/>
    <property type="project" value="TreeGrafter"/>
</dbReference>
<evidence type="ECO:0000256" key="5">
    <source>
        <dbReference type="ARBA" id="ARBA00022785"/>
    </source>
</evidence>
<dbReference type="Pfam" id="PF08331">
    <property type="entry name" value="QueG_DUF1730"/>
    <property type="match status" value="1"/>
</dbReference>
<proteinExistence type="predicted"/>
<keyword evidence="7" id="KW-0408">Iron</keyword>
<dbReference type="PROSITE" id="PS00198">
    <property type="entry name" value="4FE4S_FER_1"/>
    <property type="match status" value="1"/>
</dbReference>
<dbReference type="InterPro" id="IPR017900">
    <property type="entry name" value="4Fe4S_Fe_S_CS"/>
</dbReference>
<evidence type="ECO:0000259" key="9">
    <source>
        <dbReference type="PROSITE" id="PS51379"/>
    </source>
</evidence>
<name>A0A7G1HWC3_9BACT</name>
<dbReference type="InterPro" id="IPR017896">
    <property type="entry name" value="4Fe4S_Fe-S-bd"/>
</dbReference>
<dbReference type="EMBL" id="AP023322">
    <property type="protein sequence ID" value="BCI63996.1"/>
    <property type="molecule type" value="Genomic_DNA"/>
</dbReference>
<dbReference type="GO" id="GO:0051539">
    <property type="term" value="F:4 iron, 4 sulfur cluster binding"/>
    <property type="evidence" value="ECO:0007669"/>
    <property type="project" value="UniProtKB-KW"/>
</dbReference>
<keyword evidence="1" id="KW-0004">4Fe-4S</keyword>
<dbReference type="Gene3D" id="3.30.70.20">
    <property type="match status" value="1"/>
</dbReference>
<evidence type="ECO:0000256" key="2">
    <source>
        <dbReference type="ARBA" id="ARBA00022490"/>
    </source>
</evidence>
<dbReference type="GO" id="GO:0046872">
    <property type="term" value="F:metal ion binding"/>
    <property type="evidence" value="ECO:0007669"/>
    <property type="project" value="UniProtKB-KW"/>
</dbReference>
<keyword evidence="5" id="KW-0671">Queuosine biosynthesis</keyword>
<dbReference type="InterPro" id="IPR004453">
    <property type="entry name" value="QueG"/>
</dbReference>
<keyword evidence="11" id="KW-1185">Reference proteome</keyword>